<dbReference type="InterPro" id="IPR005046">
    <property type="entry name" value="DUF285"/>
</dbReference>
<organism evidence="1 2">
    <name type="scientific">Prymnesium parvum</name>
    <name type="common">Toxic golden alga</name>
    <dbReference type="NCBI Taxonomy" id="97485"/>
    <lineage>
        <taxon>Eukaryota</taxon>
        <taxon>Haptista</taxon>
        <taxon>Haptophyta</taxon>
        <taxon>Prymnesiophyceae</taxon>
        <taxon>Prymnesiales</taxon>
        <taxon>Prymnesiaceae</taxon>
        <taxon>Prymnesium</taxon>
    </lineage>
</organism>
<dbReference type="Pfam" id="PF03382">
    <property type="entry name" value="DUF285"/>
    <property type="match status" value="2"/>
</dbReference>
<evidence type="ECO:0000313" key="1">
    <source>
        <dbReference type="EMBL" id="KAL1503849.1"/>
    </source>
</evidence>
<proteinExistence type="predicted"/>
<dbReference type="Proteomes" id="UP001515480">
    <property type="component" value="Unassembled WGS sequence"/>
</dbReference>
<name>A0AB34IQW0_PRYPA</name>
<gene>
    <name evidence="1" type="ORF">AB1Y20_012313</name>
</gene>
<evidence type="ECO:0000313" key="2">
    <source>
        <dbReference type="Proteomes" id="UP001515480"/>
    </source>
</evidence>
<comment type="caution">
    <text evidence="1">The sequence shown here is derived from an EMBL/GenBank/DDBJ whole genome shotgun (WGS) entry which is preliminary data.</text>
</comment>
<sequence>MFAQASSFNQLLNWDTSSVTYMNSMFSRASSFNQPIDWDTSSVTSMTSKCLAMLGMHHTCRALATLATQSHAAARTRMFEQASNFNQPLSLITSSVTDMSCKCPTTPGPSSHVLCMSWYGVNADMFFDASSFDQLLDWDTSSVTAMYYMFYGASSFNQPLTWDTSSVTSMTGKFSTTPGVHHTYTGRALACCQVHLWVDLCAHVRELLR</sequence>
<dbReference type="AlphaFoldDB" id="A0AB34IQW0"/>
<reference evidence="1 2" key="1">
    <citation type="journal article" date="2024" name="Science">
        <title>Giant polyketide synthase enzymes in the biosynthesis of giant marine polyether toxins.</title>
        <authorList>
            <person name="Fallon T.R."/>
            <person name="Shende V.V."/>
            <person name="Wierzbicki I.H."/>
            <person name="Pendleton A.L."/>
            <person name="Watervoot N.F."/>
            <person name="Auber R.P."/>
            <person name="Gonzalez D.J."/>
            <person name="Wisecaver J.H."/>
            <person name="Moore B.S."/>
        </authorList>
    </citation>
    <scope>NUCLEOTIDE SEQUENCE [LARGE SCALE GENOMIC DNA]</scope>
    <source>
        <strain evidence="1 2">12B1</strain>
    </source>
</reference>
<accession>A0AB34IQW0</accession>
<dbReference type="EMBL" id="JBGBPQ010000021">
    <property type="protein sequence ID" value="KAL1503849.1"/>
    <property type="molecule type" value="Genomic_DNA"/>
</dbReference>
<keyword evidence="2" id="KW-1185">Reference proteome</keyword>
<evidence type="ECO:0008006" key="3">
    <source>
        <dbReference type="Google" id="ProtNLM"/>
    </source>
</evidence>
<protein>
    <recommendedName>
        <fullName evidence="3">BspA family leucine-rich repeat surface protein</fullName>
    </recommendedName>
</protein>